<accession>A0AAV3YF08</accession>
<dbReference type="InterPro" id="IPR006115">
    <property type="entry name" value="6PGDH_NADP-bd"/>
</dbReference>
<dbReference type="PROSITE" id="PS50812">
    <property type="entry name" value="PWWP"/>
    <property type="match status" value="1"/>
</dbReference>
<dbReference type="Pfam" id="PF00855">
    <property type="entry name" value="PWWP"/>
    <property type="match status" value="1"/>
</dbReference>
<name>A0AAV3YF08_9GAST</name>
<feature type="compositionally biased region" description="Low complexity" evidence="1">
    <location>
        <begin position="166"/>
        <end position="180"/>
    </location>
</feature>
<feature type="compositionally biased region" description="Basic and acidic residues" evidence="1">
    <location>
        <begin position="131"/>
        <end position="147"/>
    </location>
</feature>
<protein>
    <submittedName>
        <fullName evidence="3">Glyoxylate/succinic semialdehyde reductase 1-like isoform x5</fullName>
    </submittedName>
</protein>
<evidence type="ECO:0000313" key="3">
    <source>
        <dbReference type="EMBL" id="GFN81649.1"/>
    </source>
</evidence>
<dbReference type="Pfam" id="PF03446">
    <property type="entry name" value="NAD_binding_2"/>
    <property type="match status" value="1"/>
</dbReference>
<dbReference type="SUPFAM" id="SSF63748">
    <property type="entry name" value="Tudor/PWWP/MBT"/>
    <property type="match status" value="1"/>
</dbReference>
<evidence type="ECO:0000256" key="1">
    <source>
        <dbReference type="SAM" id="MobiDB-lite"/>
    </source>
</evidence>
<dbReference type="InterPro" id="IPR035501">
    <property type="entry name" value="GLYR1_PWWP"/>
</dbReference>
<dbReference type="Proteomes" id="UP000735302">
    <property type="component" value="Unassembled WGS sequence"/>
</dbReference>
<dbReference type="AlphaFoldDB" id="A0AAV3YF08"/>
<organism evidence="3 4">
    <name type="scientific">Plakobranchus ocellatus</name>
    <dbReference type="NCBI Taxonomy" id="259542"/>
    <lineage>
        <taxon>Eukaryota</taxon>
        <taxon>Metazoa</taxon>
        <taxon>Spiralia</taxon>
        <taxon>Lophotrochozoa</taxon>
        <taxon>Mollusca</taxon>
        <taxon>Gastropoda</taxon>
        <taxon>Heterobranchia</taxon>
        <taxon>Euthyneura</taxon>
        <taxon>Panpulmonata</taxon>
        <taxon>Sacoglossa</taxon>
        <taxon>Placobranchoidea</taxon>
        <taxon>Plakobranchidae</taxon>
        <taxon>Plakobranchus</taxon>
    </lineage>
</organism>
<dbReference type="PANTHER" id="PTHR12550:SF70">
    <property type="entry name" value="JIL-1 ANCHORING AND STABILIZING PROTEIN, ISOFORM A"/>
    <property type="match status" value="1"/>
</dbReference>
<evidence type="ECO:0000259" key="2">
    <source>
        <dbReference type="PROSITE" id="PS50812"/>
    </source>
</evidence>
<feature type="compositionally biased region" description="Basic and acidic residues" evidence="1">
    <location>
        <begin position="181"/>
        <end position="196"/>
    </location>
</feature>
<dbReference type="PANTHER" id="PTHR12550">
    <property type="entry name" value="HEPATOMA-DERIVED GROWTH FACTOR-RELATED"/>
    <property type="match status" value="1"/>
</dbReference>
<reference evidence="3 4" key="1">
    <citation type="journal article" date="2021" name="Elife">
        <title>Chloroplast acquisition without the gene transfer in kleptoplastic sea slugs, Plakobranchus ocellatus.</title>
        <authorList>
            <person name="Maeda T."/>
            <person name="Takahashi S."/>
            <person name="Yoshida T."/>
            <person name="Shimamura S."/>
            <person name="Takaki Y."/>
            <person name="Nagai Y."/>
            <person name="Toyoda A."/>
            <person name="Suzuki Y."/>
            <person name="Arimoto A."/>
            <person name="Ishii H."/>
            <person name="Satoh N."/>
            <person name="Nishiyama T."/>
            <person name="Hasebe M."/>
            <person name="Maruyama T."/>
            <person name="Minagawa J."/>
            <person name="Obokata J."/>
            <person name="Shigenobu S."/>
        </authorList>
    </citation>
    <scope>NUCLEOTIDE SEQUENCE [LARGE SCALE GENOMIC DNA]</scope>
</reference>
<dbReference type="InterPro" id="IPR036291">
    <property type="entry name" value="NAD(P)-bd_dom_sf"/>
</dbReference>
<dbReference type="EMBL" id="BLXT01000945">
    <property type="protein sequence ID" value="GFN81649.1"/>
    <property type="molecule type" value="Genomic_DNA"/>
</dbReference>
<gene>
    <name evidence="3" type="ORF">PoB_000815500</name>
</gene>
<dbReference type="GO" id="GO:0050661">
    <property type="term" value="F:NADP binding"/>
    <property type="evidence" value="ECO:0007669"/>
    <property type="project" value="InterPro"/>
</dbReference>
<feature type="domain" description="PWWP" evidence="2">
    <location>
        <begin position="7"/>
        <end position="66"/>
    </location>
</feature>
<dbReference type="SUPFAM" id="SSF51735">
    <property type="entry name" value="NAD(P)-binding Rossmann-fold domains"/>
    <property type="match status" value="1"/>
</dbReference>
<evidence type="ECO:0000313" key="4">
    <source>
        <dbReference type="Proteomes" id="UP000735302"/>
    </source>
</evidence>
<proteinExistence type="predicted"/>
<feature type="region of interest" description="Disordered" evidence="1">
    <location>
        <begin position="116"/>
        <end position="196"/>
    </location>
</feature>
<sequence>MATNFKIGNLVWAKMKGFQAWPGKIVEPKENIKKPANKKNCHFVYFFGSENYAWIQEDNIYHYPEYKSKYEGNTRLPRGFKEALEKIEIEFQNQQSSGSLEDLPTIDEEVALMQSNTKGVGSDGDGAPATEAKKGPKKTKEPKEGQVKKGKTPSPGRKGGVKRSSDSGTPSSSKKFFMSKGGKDADNGSKGGDDSMRGSYHFTNTLGSGDLAATTKLEGYDEVESEEKVTDRTVIPTPLRIGFLGLGIMGQGMVMNLLRSGHEVTVWNRTATKVRLCSISN</sequence>
<dbReference type="GO" id="GO:0016491">
    <property type="term" value="F:oxidoreductase activity"/>
    <property type="evidence" value="ECO:0007669"/>
    <property type="project" value="InterPro"/>
</dbReference>
<dbReference type="PROSITE" id="PS00895">
    <property type="entry name" value="3_HYDROXYISOBUT_DH"/>
    <property type="match status" value="1"/>
</dbReference>
<keyword evidence="4" id="KW-1185">Reference proteome</keyword>
<dbReference type="Gene3D" id="2.30.30.140">
    <property type="match status" value="1"/>
</dbReference>
<dbReference type="CDD" id="cd05836">
    <property type="entry name" value="PWWP_GLYR1"/>
    <property type="match status" value="1"/>
</dbReference>
<dbReference type="InterPro" id="IPR002204">
    <property type="entry name" value="3-OH-isobutyrate_DH-rel_CS"/>
</dbReference>
<dbReference type="Gene3D" id="3.40.50.720">
    <property type="entry name" value="NAD(P)-binding Rossmann-like Domain"/>
    <property type="match status" value="1"/>
</dbReference>
<dbReference type="SMART" id="SM00293">
    <property type="entry name" value="PWWP"/>
    <property type="match status" value="1"/>
</dbReference>
<dbReference type="InterPro" id="IPR000313">
    <property type="entry name" value="PWWP_dom"/>
</dbReference>
<comment type="caution">
    <text evidence="3">The sequence shown here is derived from an EMBL/GenBank/DDBJ whole genome shotgun (WGS) entry which is preliminary data.</text>
</comment>